<dbReference type="InterPro" id="IPR001810">
    <property type="entry name" value="F-box_dom"/>
</dbReference>
<name>A0A4S4LE40_9AGAM</name>
<dbReference type="AlphaFoldDB" id="A0A4S4LE40"/>
<dbReference type="SUPFAM" id="SSF81383">
    <property type="entry name" value="F-box domain"/>
    <property type="match status" value="1"/>
</dbReference>
<evidence type="ECO:0000313" key="2">
    <source>
        <dbReference type="EMBL" id="THH10124.1"/>
    </source>
</evidence>
<dbReference type="PROSITE" id="PS50181">
    <property type="entry name" value="FBOX"/>
    <property type="match status" value="1"/>
</dbReference>
<reference evidence="2 3" key="1">
    <citation type="submission" date="2019-02" db="EMBL/GenBank/DDBJ databases">
        <title>Genome sequencing of the rare red list fungi Phellinidium pouzarii.</title>
        <authorList>
            <person name="Buettner E."/>
            <person name="Kellner H."/>
        </authorList>
    </citation>
    <scope>NUCLEOTIDE SEQUENCE [LARGE SCALE GENOMIC DNA]</scope>
    <source>
        <strain evidence="2 3">DSM 108285</strain>
    </source>
</reference>
<keyword evidence="3" id="KW-1185">Reference proteome</keyword>
<dbReference type="InterPro" id="IPR036047">
    <property type="entry name" value="F-box-like_dom_sf"/>
</dbReference>
<accession>A0A4S4LE40</accession>
<dbReference type="Gene3D" id="1.20.1280.50">
    <property type="match status" value="1"/>
</dbReference>
<dbReference type="OrthoDB" id="3221235at2759"/>
<gene>
    <name evidence="2" type="ORF">EW145_g1547</name>
</gene>
<dbReference type="EMBL" id="SGPK01000044">
    <property type="protein sequence ID" value="THH10124.1"/>
    <property type="molecule type" value="Genomic_DNA"/>
</dbReference>
<organism evidence="2 3">
    <name type="scientific">Phellinidium pouzarii</name>
    <dbReference type="NCBI Taxonomy" id="167371"/>
    <lineage>
        <taxon>Eukaryota</taxon>
        <taxon>Fungi</taxon>
        <taxon>Dikarya</taxon>
        <taxon>Basidiomycota</taxon>
        <taxon>Agaricomycotina</taxon>
        <taxon>Agaricomycetes</taxon>
        <taxon>Hymenochaetales</taxon>
        <taxon>Hymenochaetaceae</taxon>
        <taxon>Phellinidium</taxon>
    </lineage>
</organism>
<dbReference type="Proteomes" id="UP000308199">
    <property type="component" value="Unassembled WGS sequence"/>
</dbReference>
<evidence type="ECO:0000313" key="3">
    <source>
        <dbReference type="Proteomes" id="UP000308199"/>
    </source>
</evidence>
<sequence length="470" mass="53109">MLNAKTLLASMELLAGLSEENGSMNMDYIWADLYIHIESNLANICAENAADALSDALSDARKLQERSNSILRILIALIESLEGKIKTFTERVSQSVLHFGLDKLPYELLSLVLGYASTTFDEALKLSHVCSRFRSVMLSSPHVWNHEIGIHMNSERVTAILARSGDLPLKVKVSMPLFHHESHLSETAQNNLENTLLQSGRITELDFSDMSIDLSEQIINLFPSVQLPALRKLSVDRHFIDDPFPHFYASWVLANLKQLEVTNFVPRPNLATNLILGLYYIRRAETGQDSARFPLITNTSVVSFHLHVSKGSASVPWTTNCIRLSNVTDMTMNISNKATLPFLFDVPMLKTLMIEVVDSFGYLHFETILGYAPRYLTKLLLMAPHSILTMNWEDALEWGGFDRQRPVLPPLRTLRFSDCGRIDQDFLEAVRSTFLENDVEIGRVEVLGCEGADEQILRDVFPNSVVHWIY</sequence>
<protein>
    <recommendedName>
        <fullName evidence="1">F-box domain-containing protein</fullName>
    </recommendedName>
</protein>
<feature type="domain" description="F-box" evidence="1">
    <location>
        <begin position="98"/>
        <end position="147"/>
    </location>
</feature>
<evidence type="ECO:0000259" key="1">
    <source>
        <dbReference type="PROSITE" id="PS50181"/>
    </source>
</evidence>
<comment type="caution">
    <text evidence="2">The sequence shown here is derived from an EMBL/GenBank/DDBJ whole genome shotgun (WGS) entry which is preliminary data.</text>
</comment>
<proteinExistence type="predicted"/>